<comment type="caution">
    <text evidence="3">The sequence shown here is derived from an EMBL/GenBank/DDBJ whole genome shotgun (WGS) entry which is preliminary data.</text>
</comment>
<proteinExistence type="predicted"/>
<name>A0A9K3LVB6_9STRA</name>
<protein>
    <submittedName>
        <fullName evidence="3">DUF1118 domain containing protein</fullName>
    </submittedName>
</protein>
<keyword evidence="1" id="KW-0812">Transmembrane</keyword>
<dbReference type="OrthoDB" id="201162at2759"/>
<dbReference type="EMBL" id="JAGRRH010000006">
    <property type="protein sequence ID" value="KAG7368782.1"/>
    <property type="molecule type" value="Genomic_DNA"/>
</dbReference>
<dbReference type="Proteomes" id="UP000693970">
    <property type="component" value="Unassembled WGS sequence"/>
</dbReference>
<sequence length="191" mass="18922">MKLQLILAALFAATAAAFAPSSSLSQKTALKVSSIANEVDSLGNNVAVKKLLQDVESSGLLTQVAKSGLLSKAQEAGLSLSKLEPLLALAAENKEILILVEAATPEVLPLLPKLVDLAPGALPLLAAAISIPPGVISAVGFASLAAAVGAVVVIPDDTVVQVAEQTLAVGLLGAGGVASLVAAGILGKILK</sequence>
<feature type="chain" id="PRO_5039895375" evidence="2">
    <location>
        <begin position="18"/>
        <end position="191"/>
    </location>
</feature>
<reference evidence="3" key="2">
    <citation type="submission" date="2021-04" db="EMBL/GenBank/DDBJ databases">
        <authorList>
            <person name="Podell S."/>
        </authorList>
    </citation>
    <scope>NUCLEOTIDE SEQUENCE</scope>
    <source>
        <strain evidence="3">Hildebrandi</strain>
    </source>
</reference>
<feature type="transmembrane region" description="Helical" evidence="1">
    <location>
        <begin position="134"/>
        <end position="154"/>
    </location>
</feature>
<reference evidence="3" key="1">
    <citation type="journal article" date="2021" name="Sci. Rep.">
        <title>Diploid genomic architecture of Nitzschia inconspicua, an elite biomass production diatom.</title>
        <authorList>
            <person name="Oliver A."/>
            <person name="Podell S."/>
            <person name="Pinowska A."/>
            <person name="Traller J.C."/>
            <person name="Smith S.R."/>
            <person name="McClure R."/>
            <person name="Beliaev A."/>
            <person name="Bohutskyi P."/>
            <person name="Hill E.A."/>
            <person name="Rabines A."/>
            <person name="Zheng H."/>
            <person name="Allen L.Z."/>
            <person name="Kuo A."/>
            <person name="Grigoriev I.V."/>
            <person name="Allen A.E."/>
            <person name="Hazlebeck D."/>
            <person name="Allen E.E."/>
        </authorList>
    </citation>
    <scope>NUCLEOTIDE SEQUENCE</scope>
    <source>
        <strain evidence="3">Hildebrandi</strain>
    </source>
</reference>
<dbReference type="InterPro" id="IPR009500">
    <property type="entry name" value="DUF1118"/>
</dbReference>
<evidence type="ECO:0000256" key="2">
    <source>
        <dbReference type="SAM" id="SignalP"/>
    </source>
</evidence>
<evidence type="ECO:0000313" key="3">
    <source>
        <dbReference type="EMBL" id="KAG7368782.1"/>
    </source>
</evidence>
<keyword evidence="1" id="KW-1133">Transmembrane helix</keyword>
<evidence type="ECO:0000313" key="4">
    <source>
        <dbReference type="Proteomes" id="UP000693970"/>
    </source>
</evidence>
<dbReference type="AlphaFoldDB" id="A0A9K3LVB6"/>
<organism evidence="3 4">
    <name type="scientific">Nitzschia inconspicua</name>
    <dbReference type="NCBI Taxonomy" id="303405"/>
    <lineage>
        <taxon>Eukaryota</taxon>
        <taxon>Sar</taxon>
        <taxon>Stramenopiles</taxon>
        <taxon>Ochrophyta</taxon>
        <taxon>Bacillariophyta</taxon>
        <taxon>Bacillariophyceae</taxon>
        <taxon>Bacillariophycidae</taxon>
        <taxon>Bacillariales</taxon>
        <taxon>Bacillariaceae</taxon>
        <taxon>Nitzschia</taxon>
    </lineage>
</organism>
<keyword evidence="2" id="KW-0732">Signal</keyword>
<keyword evidence="1" id="KW-0472">Membrane</keyword>
<accession>A0A9K3LVB6</accession>
<feature type="signal peptide" evidence="2">
    <location>
        <begin position="1"/>
        <end position="17"/>
    </location>
</feature>
<evidence type="ECO:0000256" key="1">
    <source>
        <dbReference type="SAM" id="Phobius"/>
    </source>
</evidence>
<keyword evidence="4" id="KW-1185">Reference proteome</keyword>
<dbReference type="Pfam" id="PF06549">
    <property type="entry name" value="DUF1118"/>
    <property type="match status" value="1"/>
</dbReference>
<feature type="transmembrane region" description="Helical" evidence="1">
    <location>
        <begin position="166"/>
        <end position="186"/>
    </location>
</feature>
<gene>
    <name evidence="3" type="ORF">IV203_031525</name>
</gene>